<gene>
    <name evidence="6" type="ORF">IOD40_03710</name>
</gene>
<sequence length="326" mass="36475">MRPASLSLDLDNLWTYMKTAGIAGWETFPSYLDLVTPRILDRLDHHGLKITFFIVGQDAALKENRQALRRIAEAGHEIANHSFHHEPWLSRSSREAMSAEIAQAEDAIGDATGQRTIGFRGPSFCLSTPLLETLCERGYEYDASTLPTFLGPLARAYYFTRSDLSAEERKKRSLLFGSLADGLRPINPYEWNLSTGRMVEIPVTTTPLIRAPFHLTYLSFLATHSGAIATAYWKAALSACRLFGVQPSVLLHPLDFLGCDDLHILSRFPGMRLPSARKLAIIDMVLSDLAKGHRVMTMREHAHELRRGRLHDRTPSFEADSATLAT</sequence>
<evidence type="ECO:0000256" key="1">
    <source>
        <dbReference type="ARBA" id="ARBA00003236"/>
    </source>
</evidence>
<dbReference type="PANTHER" id="PTHR10587">
    <property type="entry name" value="GLYCOSYL TRANSFERASE-RELATED"/>
    <property type="match status" value="1"/>
</dbReference>
<reference evidence="6 7" key="1">
    <citation type="submission" date="2020-10" db="EMBL/GenBank/DDBJ databases">
        <title>Aquamicrobium zhengzhouensis sp. nov., a exopolysaccharide producing bacterium isolated from farmland soil.</title>
        <authorList>
            <person name="Wang X."/>
        </authorList>
    </citation>
    <scope>NUCLEOTIDE SEQUENCE [LARGE SCALE GENOMIC DNA]</scope>
    <source>
        <strain evidence="7">cd-1</strain>
    </source>
</reference>
<dbReference type="Pfam" id="PF01522">
    <property type="entry name" value="Polysacc_deac_1"/>
    <property type="match status" value="1"/>
</dbReference>
<evidence type="ECO:0000256" key="4">
    <source>
        <dbReference type="ARBA" id="ARBA00032976"/>
    </source>
</evidence>
<comment type="similarity">
    <text evidence="2">Belongs to the polysaccharide deacetylase family.</text>
</comment>
<evidence type="ECO:0000256" key="2">
    <source>
        <dbReference type="ARBA" id="ARBA00010973"/>
    </source>
</evidence>
<dbReference type="InterPro" id="IPR050248">
    <property type="entry name" value="Polysacc_deacetylase_ArnD"/>
</dbReference>
<dbReference type="Proteomes" id="UP000601789">
    <property type="component" value="Unassembled WGS sequence"/>
</dbReference>
<comment type="caution">
    <text evidence="6">The sequence shown here is derived from an EMBL/GenBank/DDBJ whole genome shotgun (WGS) entry which is preliminary data.</text>
</comment>
<dbReference type="SUPFAM" id="SSF88713">
    <property type="entry name" value="Glycoside hydrolase/deacetylase"/>
    <property type="match status" value="1"/>
</dbReference>
<evidence type="ECO:0000256" key="3">
    <source>
        <dbReference type="ARBA" id="ARBA00020071"/>
    </source>
</evidence>
<evidence type="ECO:0000259" key="5">
    <source>
        <dbReference type="PROSITE" id="PS51677"/>
    </source>
</evidence>
<dbReference type="InterPro" id="IPR002509">
    <property type="entry name" value="NODB_dom"/>
</dbReference>
<organism evidence="6 7">
    <name type="scientific">Aquamicrobium zhengzhouense</name>
    <dbReference type="NCBI Taxonomy" id="2781738"/>
    <lineage>
        <taxon>Bacteria</taxon>
        <taxon>Pseudomonadati</taxon>
        <taxon>Pseudomonadota</taxon>
        <taxon>Alphaproteobacteria</taxon>
        <taxon>Hyphomicrobiales</taxon>
        <taxon>Phyllobacteriaceae</taxon>
        <taxon>Aquamicrobium</taxon>
    </lineage>
</organism>
<accession>A0ABS0S971</accession>
<dbReference type="PROSITE" id="PS51677">
    <property type="entry name" value="NODB"/>
    <property type="match status" value="1"/>
</dbReference>
<dbReference type="EMBL" id="JADGMQ010000002">
    <property type="protein sequence ID" value="MBI1619771.1"/>
    <property type="molecule type" value="Genomic_DNA"/>
</dbReference>
<dbReference type="Gene3D" id="3.20.20.370">
    <property type="entry name" value="Glycoside hydrolase/deacetylase"/>
    <property type="match status" value="1"/>
</dbReference>
<name>A0ABS0S971_9HYPH</name>
<comment type="function">
    <text evidence="1">Is involved in generating a small heat-stable compound (Nod), an acylated oligomer of N-acetylglucosamine, that stimulates mitosis in various plant protoplasts.</text>
</comment>
<evidence type="ECO:0000313" key="6">
    <source>
        <dbReference type="EMBL" id="MBI1619771.1"/>
    </source>
</evidence>
<feature type="domain" description="NodB homology" evidence="5">
    <location>
        <begin position="22"/>
        <end position="149"/>
    </location>
</feature>
<dbReference type="InterPro" id="IPR011330">
    <property type="entry name" value="Glyco_hydro/deAcase_b/a-brl"/>
</dbReference>
<protein>
    <recommendedName>
        <fullName evidence="3">Chitooligosaccharide deacetylase</fullName>
    </recommendedName>
    <alternativeName>
        <fullName evidence="4">Nodulation protein B</fullName>
    </alternativeName>
</protein>
<proteinExistence type="inferred from homology"/>
<dbReference type="RefSeq" id="WP_198474476.1">
    <property type="nucleotide sequence ID" value="NZ_JADGMQ010000002.1"/>
</dbReference>
<keyword evidence="7" id="KW-1185">Reference proteome</keyword>
<dbReference type="CDD" id="cd10940">
    <property type="entry name" value="CE4_PuuE_HpPgdA_like_1"/>
    <property type="match status" value="1"/>
</dbReference>
<evidence type="ECO:0000313" key="7">
    <source>
        <dbReference type="Proteomes" id="UP000601789"/>
    </source>
</evidence>